<dbReference type="OrthoDB" id="5651454at2"/>
<keyword evidence="1" id="KW-0472">Membrane</keyword>
<dbReference type="STRING" id="448.Lery_1812"/>
<sequence>MTTTTKKLRHAKRLDKASGLFFLMGFVFSKLQSIPLVFVSAIFNLLSLLCYLTAYSLWLAACERYPDQPSHINSWYGTVQFKSQHKVAAVLGTLAILTCLAAIAFPPALIPAAWLFLVSNILWCVAEYHKMCHPPVYDEEYSSKRQAVYIRYALLMTSASLVTALATTLVFCFPPAAFATLITATILCLLINLAALHDWVEFTWVEHPPDTWNESHTVIINELGCEPGYAQALNQDETNTLSLSNSQQSENQLEPLYVQLHPQTARGVSPETATFGNESLGRLQCT</sequence>
<feature type="transmembrane region" description="Helical" evidence="1">
    <location>
        <begin position="149"/>
        <end position="171"/>
    </location>
</feature>
<dbReference type="Proteomes" id="UP000054773">
    <property type="component" value="Unassembled WGS sequence"/>
</dbReference>
<evidence type="ECO:0000256" key="1">
    <source>
        <dbReference type="SAM" id="Phobius"/>
    </source>
</evidence>
<evidence type="ECO:0008006" key="4">
    <source>
        <dbReference type="Google" id="ProtNLM"/>
    </source>
</evidence>
<organism evidence="2 3">
    <name type="scientific">Legionella erythra</name>
    <dbReference type="NCBI Taxonomy" id="448"/>
    <lineage>
        <taxon>Bacteria</taxon>
        <taxon>Pseudomonadati</taxon>
        <taxon>Pseudomonadota</taxon>
        <taxon>Gammaproteobacteria</taxon>
        <taxon>Legionellales</taxon>
        <taxon>Legionellaceae</taxon>
        <taxon>Legionella</taxon>
    </lineage>
</organism>
<feature type="transmembrane region" description="Helical" evidence="1">
    <location>
        <begin position="87"/>
        <end position="105"/>
    </location>
</feature>
<reference evidence="2 3" key="1">
    <citation type="submission" date="2015-11" db="EMBL/GenBank/DDBJ databases">
        <title>Genomic analysis of 38 Legionella species identifies large and diverse effector repertoires.</title>
        <authorList>
            <person name="Burstein D."/>
            <person name="Amaro F."/>
            <person name="Zusman T."/>
            <person name="Lifshitz Z."/>
            <person name="Cohen O."/>
            <person name="Gilbert J.A."/>
            <person name="Pupko T."/>
            <person name="Shuman H.A."/>
            <person name="Segal G."/>
        </authorList>
    </citation>
    <scope>NUCLEOTIDE SEQUENCE [LARGE SCALE GENOMIC DNA]</scope>
    <source>
        <strain evidence="2 3">SE-32A-C8</strain>
    </source>
</reference>
<dbReference type="RefSeq" id="WP_058526954.1">
    <property type="nucleotide sequence ID" value="NZ_CAAAHY010000012.1"/>
</dbReference>
<protein>
    <recommendedName>
        <fullName evidence="4">Transmembrane protein</fullName>
    </recommendedName>
</protein>
<evidence type="ECO:0000313" key="2">
    <source>
        <dbReference type="EMBL" id="KTC96606.1"/>
    </source>
</evidence>
<keyword evidence="3" id="KW-1185">Reference proteome</keyword>
<dbReference type="PATRIC" id="fig|448.7.peg.1895"/>
<dbReference type="AlphaFoldDB" id="A0A0W0TLX6"/>
<keyword evidence="1" id="KW-0812">Transmembrane</keyword>
<evidence type="ECO:0000313" key="3">
    <source>
        <dbReference type="Proteomes" id="UP000054773"/>
    </source>
</evidence>
<gene>
    <name evidence="2" type="ORF">Lery_1812</name>
</gene>
<accession>A0A0W0TLX6</accession>
<feature type="transmembrane region" description="Helical" evidence="1">
    <location>
        <begin position="177"/>
        <end position="196"/>
    </location>
</feature>
<dbReference type="EMBL" id="LNYA01000028">
    <property type="protein sequence ID" value="KTC96606.1"/>
    <property type="molecule type" value="Genomic_DNA"/>
</dbReference>
<name>A0A0W0TLX6_LEGER</name>
<proteinExistence type="predicted"/>
<comment type="caution">
    <text evidence="2">The sequence shown here is derived from an EMBL/GenBank/DDBJ whole genome shotgun (WGS) entry which is preliminary data.</text>
</comment>
<feature type="transmembrane region" description="Helical" evidence="1">
    <location>
        <begin position="20"/>
        <end position="39"/>
    </location>
</feature>
<keyword evidence="1" id="KW-1133">Transmembrane helix</keyword>